<dbReference type="Gene3D" id="3.10.20.370">
    <property type="match status" value="1"/>
</dbReference>
<dbReference type="SMART" id="SM00343">
    <property type="entry name" value="ZnF_C2HC"/>
    <property type="match status" value="2"/>
</dbReference>
<dbReference type="PANTHER" id="PTHR37984:SF5">
    <property type="entry name" value="PROTEIN NYNRIN-LIKE"/>
    <property type="match status" value="1"/>
</dbReference>
<dbReference type="SUPFAM" id="SSF50630">
    <property type="entry name" value="Acid proteases"/>
    <property type="match status" value="1"/>
</dbReference>
<keyword evidence="2" id="KW-0808">Transferase</keyword>
<dbReference type="Gene3D" id="1.10.340.70">
    <property type="match status" value="1"/>
</dbReference>
<dbReference type="Gene3D" id="3.30.70.270">
    <property type="match status" value="2"/>
</dbReference>
<evidence type="ECO:0000259" key="9">
    <source>
        <dbReference type="PROSITE" id="PS50878"/>
    </source>
</evidence>
<dbReference type="PANTHER" id="PTHR37984">
    <property type="entry name" value="PROTEIN CBG26694"/>
    <property type="match status" value="1"/>
</dbReference>
<dbReference type="InterPro" id="IPR036875">
    <property type="entry name" value="Znf_CCHC_sf"/>
</dbReference>
<dbReference type="InterPro" id="IPR036397">
    <property type="entry name" value="RNaseH_sf"/>
</dbReference>
<dbReference type="InterPro" id="IPR001584">
    <property type="entry name" value="Integrase_cat-core"/>
</dbReference>
<evidence type="ECO:0000313" key="12">
    <source>
        <dbReference type="Proteomes" id="UP001549920"/>
    </source>
</evidence>
<name>A0ABR3I4C7_LOXSC</name>
<dbReference type="Gene3D" id="2.40.70.10">
    <property type="entry name" value="Acid Proteases"/>
    <property type="match status" value="1"/>
</dbReference>
<dbReference type="CDD" id="cd09274">
    <property type="entry name" value="RNase_HI_RT_Ty3"/>
    <property type="match status" value="1"/>
</dbReference>
<keyword evidence="5" id="KW-0255">Endonuclease</keyword>
<dbReference type="EC" id="2.7.7.49" evidence="1"/>
<reference evidence="11 12" key="1">
    <citation type="submission" date="2024-06" db="EMBL/GenBank/DDBJ databases">
        <title>A chromosome-level genome assembly of beet webworm, Loxostege sticticalis.</title>
        <authorList>
            <person name="Zhang Y."/>
        </authorList>
    </citation>
    <scope>NUCLEOTIDE SEQUENCE [LARGE SCALE GENOMIC DNA]</scope>
    <source>
        <strain evidence="11">AQ026</strain>
        <tissue evidence="11">Whole body</tissue>
    </source>
</reference>
<dbReference type="InterPro" id="IPR050951">
    <property type="entry name" value="Retrovirus_Pol_polyprotein"/>
</dbReference>
<dbReference type="InterPro" id="IPR001878">
    <property type="entry name" value="Znf_CCHC"/>
</dbReference>
<dbReference type="InterPro" id="IPR043128">
    <property type="entry name" value="Rev_trsase/Diguanyl_cyclase"/>
</dbReference>
<keyword evidence="7" id="KW-0695">RNA-directed DNA polymerase</keyword>
<dbReference type="SUPFAM" id="SSF53098">
    <property type="entry name" value="Ribonuclease H-like"/>
    <property type="match status" value="1"/>
</dbReference>
<evidence type="ECO:0000256" key="8">
    <source>
        <dbReference type="SAM" id="MobiDB-lite"/>
    </source>
</evidence>
<comment type="caution">
    <text evidence="11">The sequence shown here is derived from an EMBL/GenBank/DDBJ whole genome shotgun (WGS) entry which is preliminary data.</text>
</comment>
<evidence type="ECO:0000256" key="4">
    <source>
        <dbReference type="ARBA" id="ARBA00022722"/>
    </source>
</evidence>
<dbReference type="InterPro" id="IPR041373">
    <property type="entry name" value="RT_RNaseH"/>
</dbReference>
<evidence type="ECO:0000256" key="2">
    <source>
        <dbReference type="ARBA" id="ARBA00022679"/>
    </source>
</evidence>
<dbReference type="Pfam" id="PF17917">
    <property type="entry name" value="RT_RNaseH"/>
    <property type="match status" value="1"/>
</dbReference>
<evidence type="ECO:0000256" key="5">
    <source>
        <dbReference type="ARBA" id="ARBA00022759"/>
    </source>
</evidence>
<evidence type="ECO:0000256" key="6">
    <source>
        <dbReference type="ARBA" id="ARBA00022801"/>
    </source>
</evidence>
<accession>A0ABR3I4C7</accession>
<dbReference type="Pfam" id="PF00078">
    <property type="entry name" value="RVT_1"/>
    <property type="match status" value="1"/>
</dbReference>
<feature type="region of interest" description="Disordered" evidence="8">
    <location>
        <begin position="286"/>
        <end position="314"/>
    </location>
</feature>
<dbReference type="PROSITE" id="PS50994">
    <property type="entry name" value="INTEGRASE"/>
    <property type="match status" value="1"/>
</dbReference>
<keyword evidence="12" id="KW-1185">Reference proteome</keyword>
<dbReference type="InterPro" id="IPR034128">
    <property type="entry name" value="K02A2.6-like"/>
</dbReference>
<keyword evidence="4" id="KW-0540">Nuclease</keyword>
<sequence>MAASKFSEFDVVNGDFSSYCDRLDMYFVANNISDDKKLPTLISIIGEAGYELMVNLCSPEKPHKKNYSDIVELMCNHLQPKPSILAARYHFRQRRQQVEETVTQYMSELKRLSRACEFKANLEENLRDQFVCGLRSDVIRQRLFSESDLSWTNAIKIATNIESAARDASVVELSLFGEGSRGIDTANLPGYRSTRASGIFAARRQSGAGDHVDVNRLTSRTDPRSTGGCTACGDNTHVWRDCRYRTFECSRCRRVGHLRRMCRMGAGAKTSWQNPGGMAGVTPDNRARGATSSGARGGGSAARGARGRGRGAGAGLRTHYAQEEVYSVEEEDQQEQDQEEEPVYLMSLGNYKPVSVSIKVGDRLIKMEIDTGSALSCISESTYLQMFSELPLQTCNLSLRFYDGSRIKPLGVLEVKVKYGKICKHLELYVIENGTTNLLGRQWLTELEISIPKFTQNPTETCNKLECDIDKLKQDLSSRFKDVFDTGLGKFSGGRARLRIRPNATPIFCRARPLPYALRERVDAELDAMLRAGVIEPVDHSDWATPLVIVHKPDASLRLCADYKVTLNRALLVDKFPVPKVEDLFSKISGSKYFTKLDLSQAYNQILLEDASTEYTVINTHRGLFKYKRLVYGLSSSPGIFQRLMNDMLKNIPNVNYFLDDILISTTTITENIKTLELVLETLSKNGLKIKREKCNFLSTEVKYLGFIIDESGIRVDPNKVKPILNMVPPNNVSELRSFIGMVNFYGKFIKNLSEHLAPLYTLLKKNVRYFWSYRQNNAFNKIKTLLGSTEVLAYYDVNKPVVLTCDAGPRGLGAVLAQRDAAGRERVIAYASRALTSPELSYSQIHKEALAIIFSVKKFHQYLYGRHFTLRTDHKPLVSIFGRDLGIPTMTANRLQRWALILSAYDFSIEYIKSDDNTADALSRLISAQKAGAGKEEECPEQTYLHFASEALLLDYQIIRKETLNDTILSRVFSYIRDGWPVEMDIRELRPYFNRKTELYCEMGCIMWGHRVVIPEKCRDKVLRELHDTHMGVVKTKALARSYAWWPGIDEAVEAHCRACDVCAAQAPAPPHHRPCSWPWPSRPWSRLHLDFLGPIAGNKYFVIVDSSSKWIEIFKMPYTTAQMVINKLREVFARFGLPKRIVSDNGPPFSSEELSSFCQNNGIDHIFTAPYHPSSNGAAENAVKLCKRVIKKALIQKVEVELALNRFLLIYRNTVHNTTGDSPSQLLLGRMVRTRLDCLKPDREKRIINLQRQQENAAGGNERIFTNGDNVWFRIFGGKNKWEKGLVTGRLGDTDYIVKGIDGGEVHRHVDQLKRREIGQTIESKGRYAHNSHTDGIPLSAVFAAGRGGAGDSSASPLAKNADATRDRCGESPARAADLRPTTVSACAPPLAGDRGSMPGPTVMRNLDRVRRKPVRYGFEEID</sequence>
<feature type="domain" description="Reverse transcriptase" evidence="9">
    <location>
        <begin position="531"/>
        <end position="709"/>
    </location>
</feature>
<gene>
    <name evidence="11" type="ORF">ABMA27_015799</name>
</gene>
<dbReference type="Pfam" id="PF17921">
    <property type="entry name" value="Integrase_H2C2"/>
    <property type="match status" value="1"/>
</dbReference>
<dbReference type="Proteomes" id="UP001549920">
    <property type="component" value="Unassembled WGS sequence"/>
</dbReference>
<dbReference type="SUPFAM" id="SSF56672">
    <property type="entry name" value="DNA/RNA polymerases"/>
    <property type="match status" value="1"/>
</dbReference>
<dbReference type="InterPro" id="IPR000477">
    <property type="entry name" value="RT_dom"/>
</dbReference>
<dbReference type="Gene3D" id="3.30.420.10">
    <property type="entry name" value="Ribonuclease H-like superfamily/Ribonuclease H"/>
    <property type="match status" value="1"/>
</dbReference>
<dbReference type="CDD" id="cd05484">
    <property type="entry name" value="retropepsin_like_LTR_2"/>
    <property type="match status" value="1"/>
</dbReference>
<dbReference type="Pfam" id="PF00665">
    <property type="entry name" value="rve"/>
    <property type="match status" value="1"/>
</dbReference>
<dbReference type="InterPro" id="IPR012337">
    <property type="entry name" value="RNaseH-like_sf"/>
</dbReference>
<keyword evidence="3" id="KW-0548">Nucleotidyltransferase</keyword>
<dbReference type="PROSITE" id="PS50878">
    <property type="entry name" value="RT_POL"/>
    <property type="match status" value="1"/>
</dbReference>
<evidence type="ECO:0000259" key="10">
    <source>
        <dbReference type="PROSITE" id="PS50994"/>
    </source>
</evidence>
<evidence type="ECO:0000256" key="1">
    <source>
        <dbReference type="ARBA" id="ARBA00012493"/>
    </source>
</evidence>
<proteinExistence type="predicted"/>
<evidence type="ECO:0000313" key="11">
    <source>
        <dbReference type="EMBL" id="KAL0883674.1"/>
    </source>
</evidence>
<evidence type="ECO:0000256" key="7">
    <source>
        <dbReference type="ARBA" id="ARBA00022918"/>
    </source>
</evidence>
<evidence type="ECO:0000256" key="3">
    <source>
        <dbReference type="ARBA" id="ARBA00022695"/>
    </source>
</evidence>
<feature type="domain" description="Integrase catalytic" evidence="10">
    <location>
        <begin position="1081"/>
        <end position="1233"/>
    </location>
</feature>
<keyword evidence="6" id="KW-0378">Hydrolase</keyword>
<organism evidence="11 12">
    <name type="scientific">Loxostege sticticalis</name>
    <name type="common">Beet webworm moth</name>
    <dbReference type="NCBI Taxonomy" id="481309"/>
    <lineage>
        <taxon>Eukaryota</taxon>
        <taxon>Metazoa</taxon>
        <taxon>Ecdysozoa</taxon>
        <taxon>Arthropoda</taxon>
        <taxon>Hexapoda</taxon>
        <taxon>Insecta</taxon>
        <taxon>Pterygota</taxon>
        <taxon>Neoptera</taxon>
        <taxon>Endopterygota</taxon>
        <taxon>Lepidoptera</taxon>
        <taxon>Glossata</taxon>
        <taxon>Ditrysia</taxon>
        <taxon>Pyraloidea</taxon>
        <taxon>Crambidae</taxon>
        <taxon>Pyraustinae</taxon>
        <taxon>Loxostege</taxon>
    </lineage>
</organism>
<dbReference type="InterPro" id="IPR043502">
    <property type="entry name" value="DNA/RNA_pol_sf"/>
</dbReference>
<protein>
    <recommendedName>
        <fullName evidence="1">RNA-directed DNA polymerase</fullName>
        <ecNumber evidence="1">2.7.7.49</ecNumber>
    </recommendedName>
</protein>
<dbReference type="SUPFAM" id="SSF57756">
    <property type="entry name" value="Retrovirus zinc finger-like domains"/>
    <property type="match status" value="1"/>
</dbReference>
<dbReference type="InterPro" id="IPR021109">
    <property type="entry name" value="Peptidase_aspartic_dom_sf"/>
</dbReference>
<dbReference type="Gene3D" id="4.10.60.10">
    <property type="entry name" value="Zinc finger, CCHC-type"/>
    <property type="match status" value="1"/>
</dbReference>
<dbReference type="Gene3D" id="3.10.10.10">
    <property type="entry name" value="HIV Type 1 Reverse Transcriptase, subunit A, domain 1"/>
    <property type="match status" value="1"/>
</dbReference>
<feature type="region of interest" description="Disordered" evidence="8">
    <location>
        <begin position="1352"/>
        <end position="1379"/>
    </location>
</feature>
<dbReference type="InterPro" id="IPR041588">
    <property type="entry name" value="Integrase_H2C2"/>
</dbReference>
<dbReference type="CDD" id="cd01647">
    <property type="entry name" value="RT_LTR"/>
    <property type="match status" value="1"/>
</dbReference>
<dbReference type="EMBL" id="JBEUOH010000008">
    <property type="protein sequence ID" value="KAL0883674.1"/>
    <property type="molecule type" value="Genomic_DNA"/>
</dbReference>